<organism evidence="2 3">
    <name type="scientific">Candidatus Methylacidithermus pantelleriae</name>
    <dbReference type="NCBI Taxonomy" id="2744239"/>
    <lineage>
        <taxon>Bacteria</taxon>
        <taxon>Pseudomonadati</taxon>
        <taxon>Verrucomicrobiota</taxon>
        <taxon>Methylacidiphilae</taxon>
        <taxon>Methylacidiphilales</taxon>
        <taxon>Methylacidiphilaceae</taxon>
        <taxon>Candidatus Methylacidithermus</taxon>
    </lineage>
</organism>
<evidence type="ECO:0000313" key="3">
    <source>
        <dbReference type="Proteomes" id="UP000663859"/>
    </source>
</evidence>
<reference evidence="2" key="1">
    <citation type="submission" date="2021-02" db="EMBL/GenBank/DDBJ databases">
        <authorList>
            <person name="Cremers G."/>
            <person name="Picone N."/>
        </authorList>
    </citation>
    <scope>NUCLEOTIDE SEQUENCE</scope>
    <source>
        <strain evidence="2">PQ17</strain>
    </source>
</reference>
<dbReference type="InterPro" id="IPR002696">
    <property type="entry name" value="Membr_insert_effic_factor_YidD"/>
</dbReference>
<dbReference type="SMART" id="SM01234">
    <property type="entry name" value="Haemolytic"/>
    <property type="match status" value="1"/>
</dbReference>
<dbReference type="PANTHER" id="PTHR33383">
    <property type="entry name" value="MEMBRANE PROTEIN INSERTION EFFICIENCY FACTOR-RELATED"/>
    <property type="match status" value="1"/>
</dbReference>
<dbReference type="Proteomes" id="UP000663859">
    <property type="component" value="Unassembled WGS sequence"/>
</dbReference>
<dbReference type="AlphaFoldDB" id="A0A8J2BV26"/>
<keyword evidence="3" id="KW-1185">Reference proteome</keyword>
<comment type="function">
    <text evidence="1">Could be involved in insertion of integral membrane proteins into the membrane.</text>
</comment>
<evidence type="ECO:0000313" key="2">
    <source>
        <dbReference type="EMBL" id="CAF0701077.1"/>
    </source>
</evidence>
<name>A0A8J2BV26_9BACT</name>
<keyword evidence="1" id="KW-0472">Membrane</keyword>
<dbReference type="GO" id="GO:0005886">
    <property type="term" value="C:plasma membrane"/>
    <property type="evidence" value="ECO:0007669"/>
    <property type="project" value="UniProtKB-SubCell"/>
</dbReference>
<dbReference type="EMBL" id="CAJNOB010000034">
    <property type="protein sequence ID" value="CAF0701077.1"/>
    <property type="molecule type" value="Genomic_DNA"/>
</dbReference>
<dbReference type="PANTHER" id="PTHR33383:SF1">
    <property type="entry name" value="MEMBRANE PROTEIN INSERTION EFFICIENCY FACTOR-RELATED"/>
    <property type="match status" value="1"/>
</dbReference>
<dbReference type="NCBIfam" id="TIGR00278">
    <property type="entry name" value="membrane protein insertion efficiency factor YidD"/>
    <property type="match status" value="1"/>
</dbReference>
<comment type="similarity">
    <text evidence="1">Belongs to the UPF0161 family.</text>
</comment>
<dbReference type="HAMAP" id="MF_00386">
    <property type="entry name" value="UPF0161_YidD"/>
    <property type="match status" value="1"/>
</dbReference>
<keyword evidence="1" id="KW-1003">Cell membrane</keyword>
<evidence type="ECO:0000256" key="1">
    <source>
        <dbReference type="HAMAP-Rule" id="MF_00386"/>
    </source>
</evidence>
<sequence>MSPARKLLWLYRVLGTPLRVFWLGGLGHCRYFPTCSVYFVEAVERHGWGVGVYLAMRRLLRCHPWGGYGYDPVPPRLPGPRKRNGRS</sequence>
<comment type="caution">
    <text evidence="2">The sequence shown here is derived from an EMBL/GenBank/DDBJ whole genome shotgun (WGS) entry which is preliminary data.</text>
</comment>
<protein>
    <recommendedName>
        <fullName evidence="1">Putative membrane protein insertion efficiency factor</fullName>
    </recommendedName>
</protein>
<proteinExistence type="inferred from homology"/>
<dbReference type="RefSeq" id="WP_174582233.1">
    <property type="nucleotide sequence ID" value="NZ_CAJNOB010000034.1"/>
</dbReference>
<comment type="subcellular location">
    <subcellularLocation>
        <location evidence="1">Cell membrane</location>
        <topology evidence="1">Peripheral membrane protein</topology>
        <orientation evidence="1">Cytoplasmic side</orientation>
    </subcellularLocation>
</comment>
<gene>
    <name evidence="2" type="primary">yidD</name>
    <name evidence="2" type="ORF">MPNT_40129</name>
</gene>
<accession>A0A8J2BV26</accession>
<dbReference type="Pfam" id="PF01809">
    <property type="entry name" value="YidD"/>
    <property type="match status" value="1"/>
</dbReference>